<dbReference type="HOGENOM" id="CLU_106401_0_0_1"/>
<dbReference type="EMBL" id="KN818244">
    <property type="protein sequence ID" value="KIL65165.1"/>
    <property type="molecule type" value="Genomic_DNA"/>
</dbReference>
<dbReference type="AlphaFoldDB" id="A0A0C2SPK5"/>
<dbReference type="OrthoDB" id="3016366at2759"/>
<accession>A0A0C2SPK5</accession>
<proteinExistence type="predicted"/>
<name>A0A0C2SPK5_AMAMK</name>
<sequence>MTRIWEYVGSSETIQPLSQLEAGHLYAVLTYRGELASWNWAFFIPDPSVPPIGAFGTVFHVVHETEELKMVWKFTRERKEVLTSPLVVTMVRLADVSFMGQYQDLIVSEDLIGMFNQVKVPAGDPLEFSSRAWFLDAITILNECGVLTCDDVWNLEREIRRLGFTAMDKYLQNKGMYG</sequence>
<organism evidence="1 2">
    <name type="scientific">Amanita muscaria (strain Koide BX008)</name>
    <dbReference type="NCBI Taxonomy" id="946122"/>
    <lineage>
        <taxon>Eukaryota</taxon>
        <taxon>Fungi</taxon>
        <taxon>Dikarya</taxon>
        <taxon>Basidiomycota</taxon>
        <taxon>Agaricomycotina</taxon>
        <taxon>Agaricomycetes</taxon>
        <taxon>Agaricomycetidae</taxon>
        <taxon>Agaricales</taxon>
        <taxon>Pluteineae</taxon>
        <taxon>Amanitaceae</taxon>
        <taxon>Amanita</taxon>
    </lineage>
</organism>
<dbReference type="Proteomes" id="UP000054549">
    <property type="component" value="Unassembled WGS sequence"/>
</dbReference>
<gene>
    <name evidence="1" type="ORF">M378DRAFT_186552</name>
</gene>
<keyword evidence="2" id="KW-1185">Reference proteome</keyword>
<dbReference type="InParanoid" id="A0A0C2SPK5"/>
<evidence type="ECO:0000313" key="2">
    <source>
        <dbReference type="Proteomes" id="UP000054549"/>
    </source>
</evidence>
<protein>
    <submittedName>
        <fullName evidence="1">Uncharacterized protein</fullName>
    </submittedName>
</protein>
<reference evidence="1 2" key="1">
    <citation type="submission" date="2014-04" db="EMBL/GenBank/DDBJ databases">
        <title>Evolutionary Origins and Diversification of the Mycorrhizal Mutualists.</title>
        <authorList>
            <consortium name="DOE Joint Genome Institute"/>
            <consortium name="Mycorrhizal Genomics Consortium"/>
            <person name="Kohler A."/>
            <person name="Kuo A."/>
            <person name="Nagy L.G."/>
            <person name="Floudas D."/>
            <person name="Copeland A."/>
            <person name="Barry K.W."/>
            <person name="Cichocki N."/>
            <person name="Veneault-Fourrey C."/>
            <person name="LaButti K."/>
            <person name="Lindquist E.A."/>
            <person name="Lipzen A."/>
            <person name="Lundell T."/>
            <person name="Morin E."/>
            <person name="Murat C."/>
            <person name="Riley R."/>
            <person name="Ohm R."/>
            <person name="Sun H."/>
            <person name="Tunlid A."/>
            <person name="Henrissat B."/>
            <person name="Grigoriev I.V."/>
            <person name="Hibbett D.S."/>
            <person name="Martin F."/>
        </authorList>
    </citation>
    <scope>NUCLEOTIDE SEQUENCE [LARGE SCALE GENOMIC DNA]</scope>
    <source>
        <strain evidence="1 2">Koide BX008</strain>
    </source>
</reference>
<evidence type="ECO:0000313" key="1">
    <source>
        <dbReference type="EMBL" id="KIL65165.1"/>
    </source>
</evidence>